<feature type="domain" description="HTH cro/C1-type" evidence="1">
    <location>
        <begin position="16"/>
        <end position="72"/>
    </location>
</feature>
<keyword evidence="3" id="KW-1185">Reference proteome</keyword>
<sequence>MTALQQPDLMTGGFILKVNRKRIGFTQEQVAAMMDMNLKTYQRWERDNTEPSFGEVMAICECVFKVELLDAIVVAQEAKGGY</sequence>
<dbReference type="Pfam" id="PF01381">
    <property type="entry name" value="HTH_3"/>
    <property type="match status" value="1"/>
</dbReference>
<protein>
    <submittedName>
        <fullName evidence="2">Helix-turn-helix domain-containing protein</fullName>
    </submittedName>
</protein>
<evidence type="ECO:0000259" key="1">
    <source>
        <dbReference type="PROSITE" id="PS50943"/>
    </source>
</evidence>
<dbReference type="SMART" id="SM00530">
    <property type="entry name" value="HTH_XRE"/>
    <property type="match status" value="1"/>
</dbReference>
<dbReference type="Proteomes" id="UP000704611">
    <property type="component" value="Unassembled WGS sequence"/>
</dbReference>
<reference evidence="2 3" key="1">
    <citation type="submission" date="2021-06" db="EMBL/GenBank/DDBJ databases">
        <title>Rheinheimera indica sp. nov., isolated from deep-sea sediment.</title>
        <authorList>
            <person name="Wang Z."/>
            <person name="Zhang X.-Y."/>
        </authorList>
    </citation>
    <scope>NUCLEOTIDE SEQUENCE [LARGE SCALE GENOMIC DNA]</scope>
    <source>
        <strain evidence="2 3">SM2107</strain>
    </source>
</reference>
<evidence type="ECO:0000313" key="3">
    <source>
        <dbReference type="Proteomes" id="UP000704611"/>
    </source>
</evidence>
<dbReference type="EMBL" id="JAHRID010000001">
    <property type="protein sequence ID" value="MBV2127937.1"/>
    <property type="molecule type" value="Genomic_DNA"/>
</dbReference>
<name>A0ABS6MI72_9GAMM</name>
<dbReference type="InterPro" id="IPR001387">
    <property type="entry name" value="Cro/C1-type_HTH"/>
</dbReference>
<evidence type="ECO:0000313" key="2">
    <source>
        <dbReference type="EMBL" id="MBV2127937.1"/>
    </source>
</evidence>
<dbReference type="CDD" id="cd00093">
    <property type="entry name" value="HTH_XRE"/>
    <property type="match status" value="1"/>
</dbReference>
<comment type="caution">
    <text evidence="2">The sequence shown here is derived from an EMBL/GenBank/DDBJ whole genome shotgun (WGS) entry which is preliminary data.</text>
</comment>
<dbReference type="PROSITE" id="PS50943">
    <property type="entry name" value="HTH_CROC1"/>
    <property type="match status" value="1"/>
</dbReference>
<accession>A0ABS6MI72</accession>
<dbReference type="RefSeq" id="WP_217666842.1">
    <property type="nucleotide sequence ID" value="NZ_JAHRID010000001.1"/>
</dbReference>
<organism evidence="2 3">
    <name type="scientific">Arsukibacterium indicum</name>
    <dbReference type="NCBI Taxonomy" id="2848612"/>
    <lineage>
        <taxon>Bacteria</taxon>
        <taxon>Pseudomonadati</taxon>
        <taxon>Pseudomonadota</taxon>
        <taxon>Gammaproteobacteria</taxon>
        <taxon>Chromatiales</taxon>
        <taxon>Chromatiaceae</taxon>
        <taxon>Arsukibacterium</taxon>
    </lineage>
</organism>
<gene>
    <name evidence="2" type="ORF">KQY15_02340</name>
</gene>
<proteinExistence type="predicted"/>